<dbReference type="WBParaSite" id="HPLM_0001164701-mRNA-1">
    <property type="protein sequence ID" value="HPLM_0001164701-mRNA-1"/>
    <property type="gene ID" value="HPLM_0001164701"/>
</dbReference>
<proteinExistence type="predicted"/>
<evidence type="ECO:0000313" key="2">
    <source>
        <dbReference type="Proteomes" id="UP000268014"/>
    </source>
</evidence>
<dbReference type="Proteomes" id="UP000268014">
    <property type="component" value="Unassembled WGS sequence"/>
</dbReference>
<organism evidence="3">
    <name type="scientific">Haemonchus placei</name>
    <name type="common">Barber's pole worm</name>
    <dbReference type="NCBI Taxonomy" id="6290"/>
    <lineage>
        <taxon>Eukaryota</taxon>
        <taxon>Metazoa</taxon>
        <taxon>Ecdysozoa</taxon>
        <taxon>Nematoda</taxon>
        <taxon>Chromadorea</taxon>
        <taxon>Rhabditida</taxon>
        <taxon>Rhabditina</taxon>
        <taxon>Rhabditomorpha</taxon>
        <taxon>Strongyloidea</taxon>
        <taxon>Trichostrongylidae</taxon>
        <taxon>Haemonchus</taxon>
    </lineage>
</organism>
<protein>
    <submittedName>
        <fullName evidence="3">BAG domain-containing protein</fullName>
    </submittedName>
</protein>
<name>A0A0N4WKN0_HAEPC</name>
<reference evidence="1 2" key="2">
    <citation type="submission" date="2018-11" db="EMBL/GenBank/DDBJ databases">
        <authorList>
            <consortium name="Pathogen Informatics"/>
        </authorList>
    </citation>
    <scope>NUCLEOTIDE SEQUENCE [LARGE SCALE GENOMIC DNA]</scope>
    <source>
        <strain evidence="1 2">MHpl1</strain>
    </source>
</reference>
<accession>A0A0N4WKN0</accession>
<keyword evidence="2" id="KW-1185">Reference proteome</keyword>
<sequence length="76" mass="8661">MLLTERLKCVKLCTILITLEDIQNLNDVTGDAPRRRMLERIEKSKQILKKYCVHYGSPSLSSLSLKDLQPVSDEAT</sequence>
<gene>
    <name evidence="1" type="ORF">HPLM_LOCUS11639</name>
</gene>
<dbReference type="EMBL" id="UZAF01017622">
    <property type="protein sequence ID" value="VDO43399.1"/>
    <property type="molecule type" value="Genomic_DNA"/>
</dbReference>
<reference evidence="3" key="1">
    <citation type="submission" date="2017-02" db="UniProtKB">
        <authorList>
            <consortium name="WormBaseParasite"/>
        </authorList>
    </citation>
    <scope>IDENTIFICATION</scope>
</reference>
<evidence type="ECO:0000313" key="1">
    <source>
        <dbReference type="EMBL" id="VDO43399.1"/>
    </source>
</evidence>
<evidence type="ECO:0000313" key="3">
    <source>
        <dbReference type="WBParaSite" id="HPLM_0001164701-mRNA-1"/>
    </source>
</evidence>
<dbReference type="AlphaFoldDB" id="A0A0N4WKN0"/>